<dbReference type="SMART" id="SM00355">
    <property type="entry name" value="ZnF_C2H2"/>
    <property type="match status" value="6"/>
</dbReference>
<comment type="caution">
    <text evidence="7">The sequence shown here is derived from an EMBL/GenBank/DDBJ whole genome shotgun (WGS) entry which is preliminary data.</text>
</comment>
<name>A0AAW2HRP3_9NEOP</name>
<evidence type="ECO:0000256" key="2">
    <source>
        <dbReference type="ARBA" id="ARBA00022737"/>
    </source>
</evidence>
<keyword evidence="4" id="KW-0862">Zinc</keyword>
<evidence type="ECO:0000256" key="1">
    <source>
        <dbReference type="ARBA" id="ARBA00022723"/>
    </source>
</evidence>
<accession>A0AAW2HRP3</accession>
<dbReference type="InterPro" id="IPR036236">
    <property type="entry name" value="Znf_C2H2_sf"/>
</dbReference>
<feature type="domain" description="C2H2-type" evidence="6">
    <location>
        <begin position="3"/>
        <end position="30"/>
    </location>
</feature>
<dbReference type="Pfam" id="PF00096">
    <property type="entry name" value="zf-C2H2"/>
    <property type="match status" value="1"/>
</dbReference>
<dbReference type="SUPFAM" id="SSF57667">
    <property type="entry name" value="beta-beta-alpha zinc fingers"/>
    <property type="match status" value="1"/>
</dbReference>
<feature type="domain" description="C2H2-type" evidence="6">
    <location>
        <begin position="158"/>
        <end position="186"/>
    </location>
</feature>
<evidence type="ECO:0000256" key="4">
    <source>
        <dbReference type="ARBA" id="ARBA00022833"/>
    </source>
</evidence>
<dbReference type="PROSITE" id="PS00028">
    <property type="entry name" value="ZINC_FINGER_C2H2_1"/>
    <property type="match status" value="6"/>
</dbReference>
<dbReference type="PANTHER" id="PTHR24379:SF121">
    <property type="entry name" value="C2H2-TYPE DOMAIN-CONTAINING PROTEIN"/>
    <property type="match status" value="1"/>
</dbReference>
<evidence type="ECO:0000256" key="3">
    <source>
        <dbReference type="ARBA" id="ARBA00022771"/>
    </source>
</evidence>
<organism evidence="7">
    <name type="scientific">Menopon gallinae</name>
    <name type="common">poultry shaft louse</name>
    <dbReference type="NCBI Taxonomy" id="328185"/>
    <lineage>
        <taxon>Eukaryota</taxon>
        <taxon>Metazoa</taxon>
        <taxon>Ecdysozoa</taxon>
        <taxon>Arthropoda</taxon>
        <taxon>Hexapoda</taxon>
        <taxon>Insecta</taxon>
        <taxon>Pterygota</taxon>
        <taxon>Neoptera</taxon>
        <taxon>Paraneoptera</taxon>
        <taxon>Psocodea</taxon>
        <taxon>Troctomorpha</taxon>
        <taxon>Phthiraptera</taxon>
        <taxon>Amblycera</taxon>
        <taxon>Menoponidae</taxon>
        <taxon>Menopon</taxon>
    </lineage>
</organism>
<gene>
    <name evidence="7" type="ORF">PYX00_005151</name>
</gene>
<evidence type="ECO:0000313" key="7">
    <source>
        <dbReference type="EMBL" id="KAL0272013.1"/>
    </source>
</evidence>
<proteinExistence type="predicted"/>
<dbReference type="EMBL" id="JARGDH010000003">
    <property type="protein sequence ID" value="KAL0272013.1"/>
    <property type="molecule type" value="Genomic_DNA"/>
</dbReference>
<evidence type="ECO:0000259" key="6">
    <source>
        <dbReference type="PROSITE" id="PS50157"/>
    </source>
</evidence>
<keyword evidence="1" id="KW-0479">Metal-binding</keyword>
<protein>
    <recommendedName>
        <fullName evidence="6">C2H2-type domain-containing protein</fullName>
    </recommendedName>
</protein>
<dbReference type="GO" id="GO:0008270">
    <property type="term" value="F:zinc ion binding"/>
    <property type="evidence" value="ECO:0007669"/>
    <property type="project" value="UniProtKB-KW"/>
</dbReference>
<feature type="domain" description="C2H2-type" evidence="6">
    <location>
        <begin position="72"/>
        <end position="99"/>
    </location>
</feature>
<dbReference type="PANTHER" id="PTHR24379">
    <property type="entry name" value="KRAB AND ZINC FINGER DOMAIN-CONTAINING"/>
    <property type="match status" value="1"/>
</dbReference>
<sequence>MDHKCVLCDRVLESKEALQLHFRKHANKEIDNKENGKTNGSVACDVCGQEFTKNTLAIQHKFRKHPEVSAKYFCPHCGMQFTIKALFDKHVNTHNSEVKQEDVINCEDCGATFYFQSAKDYHYKSTHKRVMTIFQPVATAPPSKKIKINNAGEIQSVYYCHLCGSEYIIKFNLQKHLEKAHSEKERCTIPADLIRCTTCDALFYNRKAYETHNVGHKPDDLYVTSEQQRLQTVSRVDQDFDIRRVLPLAVKYLPSFKNKRKNFSIIKVCIVES</sequence>
<dbReference type="AlphaFoldDB" id="A0AAW2HRP3"/>
<keyword evidence="2" id="KW-0677">Repeat</keyword>
<dbReference type="InterPro" id="IPR013087">
    <property type="entry name" value="Znf_C2H2_type"/>
</dbReference>
<dbReference type="PROSITE" id="PS50157">
    <property type="entry name" value="ZINC_FINGER_C2H2_2"/>
    <property type="match status" value="3"/>
</dbReference>
<reference evidence="7" key="1">
    <citation type="journal article" date="2024" name="Gigascience">
        <title>Chromosome-level genome of the poultry shaft louse Menopon gallinae provides insight into the host-switching and adaptive evolution of parasitic lice.</title>
        <authorList>
            <person name="Xu Y."/>
            <person name="Ma L."/>
            <person name="Liu S."/>
            <person name="Liang Y."/>
            <person name="Liu Q."/>
            <person name="He Z."/>
            <person name="Tian L."/>
            <person name="Duan Y."/>
            <person name="Cai W."/>
            <person name="Li H."/>
            <person name="Song F."/>
        </authorList>
    </citation>
    <scope>NUCLEOTIDE SEQUENCE</scope>
    <source>
        <strain evidence="7">Cailab_2023a</strain>
    </source>
</reference>
<keyword evidence="3 5" id="KW-0863">Zinc-finger</keyword>
<dbReference type="Pfam" id="PF12874">
    <property type="entry name" value="zf-met"/>
    <property type="match status" value="1"/>
</dbReference>
<evidence type="ECO:0000256" key="5">
    <source>
        <dbReference type="PROSITE-ProRule" id="PRU00042"/>
    </source>
</evidence>
<dbReference type="Gene3D" id="3.30.160.60">
    <property type="entry name" value="Classic Zinc Finger"/>
    <property type="match status" value="3"/>
</dbReference>